<accession>A0ABV5Z4E2</accession>
<dbReference type="EMBL" id="JBHMAH010000021">
    <property type="protein sequence ID" value="MFB9860933.1"/>
    <property type="molecule type" value="Genomic_DNA"/>
</dbReference>
<proteinExistence type="predicted"/>
<keyword evidence="2" id="KW-0472">Membrane</keyword>
<gene>
    <name evidence="3" type="ORF">ACFFLE_07395</name>
</gene>
<feature type="transmembrane region" description="Helical" evidence="2">
    <location>
        <begin position="80"/>
        <end position="103"/>
    </location>
</feature>
<keyword evidence="4" id="KW-1185">Reference proteome</keyword>
<feature type="region of interest" description="Disordered" evidence="1">
    <location>
        <begin position="175"/>
        <end position="245"/>
    </location>
</feature>
<feature type="compositionally biased region" description="Acidic residues" evidence="1">
    <location>
        <begin position="175"/>
        <end position="197"/>
    </location>
</feature>
<evidence type="ECO:0000256" key="1">
    <source>
        <dbReference type="SAM" id="MobiDB-lite"/>
    </source>
</evidence>
<evidence type="ECO:0000313" key="4">
    <source>
        <dbReference type="Proteomes" id="UP001589740"/>
    </source>
</evidence>
<evidence type="ECO:0000313" key="3">
    <source>
        <dbReference type="EMBL" id="MFB9860933.1"/>
    </source>
</evidence>
<comment type="caution">
    <text evidence="3">The sequence shown here is derived from an EMBL/GenBank/DDBJ whole genome shotgun (WGS) entry which is preliminary data.</text>
</comment>
<feature type="transmembrane region" description="Helical" evidence="2">
    <location>
        <begin position="6"/>
        <end position="24"/>
    </location>
</feature>
<evidence type="ECO:0000256" key="2">
    <source>
        <dbReference type="SAM" id="Phobius"/>
    </source>
</evidence>
<dbReference type="RefSeq" id="WP_380570504.1">
    <property type="nucleotide sequence ID" value="NZ_JBHMAH010000021.1"/>
</dbReference>
<name>A0ABV5Z4E2_9STAP</name>
<feature type="transmembrane region" description="Helical" evidence="2">
    <location>
        <begin position="115"/>
        <end position="132"/>
    </location>
</feature>
<keyword evidence="2" id="KW-0812">Transmembrane</keyword>
<sequence>MFGLTDLIALVISGFIILPVVVALRETEYVLAGFLFGAKNSRLTLGSGPRLFKVGILDVRKHYHLYSWFSYDELKNQSRVAYVLVYASPILVNVVIGLTINALLANGYLAEQATFWNRFIFYIFYFILFDTVPMKTINGMPNNGMLIYEMLRFGKRTDHNKEPFIPSTSVVENEYQEEMQQLEEEVEKAEEMQEQAEEEKREARQKKTEGREEEGRSGRRKAGRGREEGKGPEKATERRKRTEES</sequence>
<organism evidence="3 4">
    <name type="scientific">Salinicoccus siamensis</name>
    <dbReference type="NCBI Taxonomy" id="381830"/>
    <lineage>
        <taxon>Bacteria</taxon>
        <taxon>Bacillati</taxon>
        <taxon>Bacillota</taxon>
        <taxon>Bacilli</taxon>
        <taxon>Bacillales</taxon>
        <taxon>Staphylococcaceae</taxon>
        <taxon>Salinicoccus</taxon>
    </lineage>
</organism>
<reference evidence="3 4" key="1">
    <citation type="submission" date="2024-09" db="EMBL/GenBank/DDBJ databases">
        <authorList>
            <person name="Sun Q."/>
            <person name="Mori K."/>
        </authorList>
    </citation>
    <scope>NUCLEOTIDE SEQUENCE [LARGE SCALE GENOMIC DNA]</scope>
    <source>
        <strain evidence="3 4">JCM 12822</strain>
    </source>
</reference>
<dbReference type="Proteomes" id="UP001589740">
    <property type="component" value="Unassembled WGS sequence"/>
</dbReference>
<keyword evidence="2" id="KW-1133">Transmembrane helix</keyword>
<protein>
    <submittedName>
        <fullName evidence="3">Uncharacterized protein</fullName>
    </submittedName>
</protein>
<feature type="compositionally biased region" description="Basic and acidic residues" evidence="1">
    <location>
        <begin position="224"/>
        <end position="245"/>
    </location>
</feature>
<feature type="compositionally biased region" description="Basic and acidic residues" evidence="1">
    <location>
        <begin position="198"/>
        <end position="217"/>
    </location>
</feature>